<name>A0A1H9T3U3_9GAMM</name>
<gene>
    <name evidence="2" type="ORF">SAMN04487958_104172</name>
</gene>
<dbReference type="RefSeq" id="WP_092826850.1">
    <property type="nucleotide sequence ID" value="NZ_FOGS01000004.1"/>
</dbReference>
<proteinExistence type="predicted"/>
<dbReference type="Gene3D" id="6.20.450.20">
    <property type="match status" value="1"/>
</dbReference>
<evidence type="ECO:0000313" key="2">
    <source>
        <dbReference type="EMBL" id="SER91727.1"/>
    </source>
</evidence>
<sequence length="65" mass="7243">MNTQLDPIVSEFETQEQADSYDRWLKAKVQHSIDNPGQGMPHDQVMTKVDAIIADAEQRQSGGVS</sequence>
<evidence type="ECO:0000259" key="1">
    <source>
        <dbReference type="Pfam" id="PF21217"/>
    </source>
</evidence>
<dbReference type="AlphaFoldDB" id="A0A1H9T3U3"/>
<dbReference type="Pfam" id="PF21217">
    <property type="entry name" value="PaaA2"/>
    <property type="match status" value="1"/>
</dbReference>
<evidence type="ECO:0000313" key="3">
    <source>
        <dbReference type="Proteomes" id="UP000198505"/>
    </source>
</evidence>
<protein>
    <recommendedName>
        <fullName evidence="1">Stability determinant domain-containing protein</fullName>
    </recommendedName>
</protein>
<keyword evidence="3" id="KW-1185">Reference proteome</keyword>
<dbReference type="STRING" id="416874.SAMN04487958_104172"/>
<feature type="domain" description="Stability determinant" evidence="1">
    <location>
        <begin position="16"/>
        <end position="47"/>
    </location>
</feature>
<accession>A0A1H9T3U3</accession>
<dbReference type="InterPro" id="IPR048851">
    <property type="entry name" value="PaaA2_dom"/>
</dbReference>
<reference evidence="3" key="1">
    <citation type="submission" date="2016-10" db="EMBL/GenBank/DDBJ databases">
        <authorList>
            <person name="Varghese N."/>
            <person name="Submissions S."/>
        </authorList>
    </citation>
    <scope>NUCLEOTIDE SEQUENCE [LARGE SCALE GENOMIC DNA]</scope>
    <source>
        <strain evidence="3">CGMCC 1.6495</strain>
    </source>
</reference>
<organism evidence="2 3">
    <name type="scientific">Vreelandella subterranea</name>
    <dbReference type="NCBI Taxonomy" id="416874"/>
    <lineage>
        <taxon>Bacteria</taxon>
        <taxon>Pseudomonadati</taxon>
        <taxon>Pseudomonadota</taxon>
        <taxon>Gammaproteobacteria</taxon>
        <taxon>Oceanospirillales</taxon>
        <taxon>Halomonadaceae</taxon>
        <taxon>Vreelandella</taxon>
    </lineage>
</organism>
<dbReference type="Proteomes" id="UP000198505">
    <property type="component" value="Unassembled WGS sequence"/>
</dbReference>
<dbReference type="EMBL" id="FOGS01000004">
    <property type="protein sequence ID" value="SER91727.1"/>
    <property type="molecule type" value="Genomic_DNA"/>
</dbReference>